<reference evidence="1 2" key="1">
    <citation type="submission" date="2015-09" db="EMBL/GenBank/DDBJ databases">
        <title>Draft genome sequence of Hydrogenibacillus schlegelii DSM 2000.</title>
        <authorList>
            <person name="Hemp J."/>
        </authorList>
    </citation>
    <scope>NUCLEOTIDE SEQUENCE [LARGE SCALE GENOMIC DNA]</scope>
    <source>
        <strain evidence="1 2">MA 48</strain>
    </source>
</reference>
<dbReference type="OrthoDB" id="8593545at2"/>
<sequence>MSREAPGVQLTPAILRQVEERGPGHLVVSRDLGRLYKLYQRALDEVGLTEPEARLIYEAYKGVSSEVPLVHAAALLAANIRGAILERRLDEVYRVDGAALIEKLRGLTEIQALAIIDAVERIAYGAAFRGMDEAQALRLAFRIEKP</sequence>
<accession>A0A132MGG6</accession>
<evidence type="ECO:0000313" key="2">
    <source>
        <dbReference type="Proteomes" id="UP000243024"/>
    </source>
</evidence>
<dbReference type="RefSeq" id="WP_066197615.1">
    <property type="nucleotide sequence ID" value="NZ_CBCSAS010000013.1"/>
</dbReference>
<keyword evidence="2" id="KW-1185">Reference proteome</keyword>
<name>A0A132MGG6_HYDSH</name>
<protein>
    <submittedName>
        <fullName evidence="1">Uncharacterized protein</fullName>
    </submittedName>
</protein>
<comment type="caution">
    <text evidence="1">The sequence shown here is derived from an EMBL/GenBank/DDBJ whole genome shotgun (WGS) entry which is preliminary data.</text>
</comment>
<organism evidence="1 2">
    <name type="scientific">Hydrogenibacillus schlegelii</name>
    <name type="common">Bacillus schlegelii</name>
    <dbReference type="NCBI Taxonomy" id="1484"/>
    <lineage>
        <taxon>Bacteria</taxon>
        <taxon>Bacillati</taxon>
        <taxon>Bacillota</taxon>
        <taxon>Bacilli</taxon>
        <taxon>Bacillales</taxon>
        <taxon>Bacillales Family X. Incertae Sedis</taxon>
        <taxon>Hydrogenibacillus</taxon>
    </lineage>
</organism>
<evidence type="ECO:0000313" key="1">
    <source>
        <dbReference type="EMBL" id="OAR05488.1"/>
    </source>
</evidence>
<dbReference type="AlphaFoldDB" id="A0A132MGG6"/>
<gene>
    <name evidence="1" type="ORF">SA87_11405</name>
</gene>
<dbReference type="EMBL" id="JXBB01000001">
    <property type="protein sequence ID" value="OAR05488.1"/>
    <property type="molecule type" value="Genomic_DNA"/>
</dbReference>
<dbReference type="Proteomes" id="UP000243024">
    <property type="component" value="Unassembled WGS sequence"/>
</dbReference>
<proteinExistence type="predicted"/>